<protein>
    <submittedName>
        <fullName evidence="2">Uncharacterized protein</fullName>
    </submittedName>
</protein>
<name>A0A0A9DNU4_ARUDO</name>
<reference evidence="2" key="2">
    <citation type="journal article" date="2015" name="Data Brief">
        <title>Shoot transcriptome of the giant reed, Arundo donax.</title>
        <authorList>
            <person name="Barrero R.A."/>
            <person name="Guerrero F.D."/>
            <person name="Moolhuijzen P."/>
            <person name="Goolsby J.A."/>
            <person name="Tidwell J."/>
            <person name="Bellgard S.E."/>
            <person name="Bellgard M.I."/>
        </authorList>
    </citation>
    <scope>NUCLEOTIDE SEQUENCE</scope>
    <source>
        <tissue evidence="2">Shoot tissue taken approximately 20 cm above the soil surface</tissue>
    </source>
</reference>
<proteinExistence type="predicted"/>
<evidence type="ECO:0000313" key="2">
    <source>
        <dbReference type="EMBL" id="JAD85437.1"/>
    </source>
</evidence>
<dbReference type="EMBL" id="GBRH01212458">
    <property type="protein sequence ID" value="JAD85437.1"/>
    <property type="molecule type" value="Transcribed_RNA"/>
</dbReference>
<dbReference type="AlphaFoldDB" id="A0A0A9DNU4"/>
<organism evidence="2">
    <name type="scientific">Arundo donax</name>
    <name type="common">Giant reed</name>
    <name type="synonym">Donax arundinaceus</name>
    <dbReference type="NCBI Taxonomy" id="35708"/>
    <lineage>
        <taxon>Eukaryota</taxon>
        <taxon>Viridiplantae</taxon>
        <taxon>Streptophyta</taxon>
        <taxon>Embryophyta</taxon>
        <taxon>Tracheophyta</taxon>
        <taxon>Spermatophyta</taxon>
        <taxon>Magnoliopsida</taxon>
        <taxon>Liliopsida</taxon>
        <taxon>Poales</taxon>
        <taxon>Poaceae</taxon>
        <taxon>PACMAD clade</taxon>
        <taxon>Arundinoideae</taxon>
        <taxon>Arundineae</taxon>
        <taxon>Arundo</taxon>
    </lineage>
</organism>
<feature type="region of interest" description="Disordered" evidence="1">
    <location>
        <begin position="141"/>
        <end position="162"/>
    </location>
</feature>
<evidence type="ECO:0000256" key="1">
    <source>
        <dbReference type="SAM" id="MobiDB-lite"/>
    </source>
</evidence>
<sequence>MRTSSSDKFINFIHNLEIDTEFSRVCTVENNTTGILSESTVPNDPCPNNSSRVTTPDRCTEVSEIESCNTGNTRASQASTPTSIAVSEGDLMQPERTTHGILLNIVKRDALLAQHNSVTELAESSSAEAYMEICDAISGSDCAEDNKDAADSSNPSIDRADL</sequence>
<accession>A0A0A9DNU4</accession>
<reference evidence="2" key="1">
    <citation type="submission" date="2014-09" db="EMBL/GenBank/DDBJ databases">
        <authorList>
            <person name="Magalhaes I.L.F."/>
            <person name="Oliveira U."/>
            <person name="Santos F.R."/>
            <person name="Vidigal T.H.D.A."/>
            <person name="Brescovit A.D."/>
            <person name="Santos A.J."/>
        </authorList>
    </citation>
    <scope>NUCLEOTIDE SEQUENCE</scope>
    <source>
        <tissue evidence="2">Shoot tissue taken approximately 20 cm above the soil surface</tissue>
    </source>
</reference>